<keyword evidence="4" id="KW-1185">Reference proteome</keyword>
<dbReference type="Gene3D" id="3.30.70.1820">
    <property type="entry name" value="L1 transposable element, RRM domain"/>
    <property type="match status" value="1"/>
</dbReference>
<keyword evidence="3" id="KW-0255">Endonuclease</keyword>
<accession>A0A0L7LPK8</accession>
<keyword evidence="3" id="KW-0808">Transferase</keyword>
<feature type="coiled-coil region" evidence="1">
    <location>
        <begin position="2"/>
        <end position="44"/>
    </location>
</feature>
<feature type="compositionally biased region" description="Basic and acidic residues" evidence="2">
    <location>
        <begin position="187"/>
        <end position="201"/>
    </location>
</feature>
<reference evidence="3 4" key="1">
    <citation type="journal article" date="2015" name="Genome Biol. Evol.">
        <title>The genome of winter moth (Operophtera brumata) provides a genomic perspective on sexual dimorphism and phenology.</title>
        <authorList>
            <person name="Derks M.F."/>
            <person name="Smit S."/>
            <person name="Salis L."/>
            <person name="Schijlen E."/>
            <person name="Bossers A."/>
            <person name="Mateman C."/>
            <person name="Pijl A.S."/>
            <person name="de Ridder D."/>
            <person name="Groenen M.A."/>
            <person name="Visser M.E."/>
            <person name="Megens H.J."/>
        </authorList>
    </citation>
    <scope>NUCLEOTIDE SEQUENCE [LARGE SCALE GENOMIC DNA]</scope>
    <source>
        <strain evidence="3">WM2013NL</strain>
        <tissue evidence="3">Head and thorax</tissue>
    </source>
</reference>
<dbReference type="Proteomes" id="UP000037510">
    <property type="component" value="Unassembled WGS sequence"/>
</dbReference>
<dbReference type="GO" id="GO:0003964">
    <property type="term" value="F:RNA-directed DNA polymerase activity"/>
    <property type="evidence" value="ECO:0007669"/>
    <property type="project" value="UniProtKB-KW"/>
</dbReference>
<evidence type="ECO:0000256" key="1">
    <source>
        <dbReference type="SAM" id="Coils"/>
    </source>
</evidence>
<keyword evidence="1" id="KW-0175">Coiled coil</keyword>
<feature type="region of interest" description="Disordered" evidence="2">
    <location>
        <begin position="187"/>
        <end position="241"/>
    </location>
</feature>
<dbReference type="AlphaFoldDB" id="A0A0L7LPK8"/>
<gene>
    <name evidence="3" type="ORF">OBRU01_04380</name>
</gene>
<organism evidence="3 4">
    <name type="scientific">Operophtera brumata</name>
    <name type="common">Winter moth</name>
    <name type="synonym">Phalaena brumata</name>
    <dbReference type="NCBI Taxonomy" id="104452"/>
    <lineage>
        <taxon>Eukaryota</taxon>
        <taxon>Metazoa</taxon>
        <taxon>Ecdysozoa</taxon>
        <taxon>Arthropoda</taxon>
        <taxon>Hexapoda</taxon>
        <taxon>Insecta</taxon>
        <taxon>Pterygota</taxon>
        <taxon>Neoptera</taxon>
        <taxon>Endopterygota</taxon>
        <taxon>Lepidoptera</taxon>
        <taxon>Glossata</taxon>
        <taxon>Ditrysia</taxon>
        <taxon>Geometroidea</taxon>
        <taxon>Geometridae</taxon>
        <taxon>Larentiinae</taxon>
        <taxon>Operophtera</taxon>
    </lineage>
</organism>
<protein>
    <submittedName>
        <fullName evidence="3">Endonuclease-reverse transcriptase</fullName>
    </submittedName>
</protein>
<keyword evidence="3" id="KW-0695">RNA-directed DNA polymerase</keyword>
<sequence length="241" mass="29164">MQEEMRQQKEDMREMKEDIKNTINNNINEKFKYLESKNDFLEEKLEIQKKAIDHFERFMRRKNLLIFGVEEREKNYHDLEKMVLDIIKNILNIRCEYNSIESVRRLGKKGEKVRPIVITLLTMGLKIQIQKNKKNFENTPYYIKEDFPLEVLNKRKELQVQLEKEREQGRMAIIKYDKLIVLNNRSPRVEQKQTDNQKRNLSESPEITENSTNNYQQNKKQPMKINKTNSMKNFVESNDME</sequence>
<name>A0A0L7LPK8_OPEBR</name>
<dbReference type="GO" id="GO:0004519">
    <property type="term" value="F:endonuclease activity"/>
    <property type="evidence" value="ECO:0007669"/>
    <property type="project" value="UniProtKB-KW"/>
</dbReference>
<keyword evidence="3" id="KW-0548">Nucleotidyltransferase</keyword>
<keyword evidence="3" id="KW-0540">Nuclease</keyword>
<evidence type="ECO:0000313" key="3">
    <source>
        <dbReference type="EMBL" id="KOB77334.1"/>
    </source>
</evidence>
<evidence type="ECO:0000256" key="2">
    <source>
        <dbReference type="SAM" id="MobiDB-lite"/>
    </source>
</evidence>
<feature type="compositionally biased region" description="Polar residues" evidence="2">
    <location>
        <begin position="202"/>
        <end position="241"/>
    </location>
</feature>
<keyword evidence="3" id="KW-0378">Hydrolase</keyword>
<dbReference type="EMBL" id="JTDY01000408">
    <property type="protein sequence ID" value="KOB77334.1"/>
    <property type="molecule type" value="Genomic_DNA"/>
</dbReference>
<comment type="caution">
    <text evidence="3">The sequence shown here is derived from an EMBL/GenBank/DDBJ whole genome shotgun (WGS) entry which is preliminary data.</text>
</comment>
<proteinExistence type="predicted"/>
<evidence type="ECO:0000313" key="4">
    <source>
        <dbReference type="Proteomes" id="UP000037510"/>
    </source>
</evidence>